<keyword evidence="6" id="KW-0742">SOS response</keyword>
<reference evidence="8 9" key="1">
    <citation type="submission" date="2019-09" db="EMBL/GenBank/DDBJ databases">
        <title>Ecophysiology of the spiral-shaped methanotroph Methylospira mobilis as revealed by the complete genome sequence.</title>
        <authorList>
            <person name="Oshkin I.Y."/>
            <person name="Dedysh S.N."/>
            <person name="Miroshnikov K."/>
            <person name="Danilova O.V."/>
            <person name="Hakobyan A."/>
            <person name="Liesack W."/>
        </authorList>
    </citation>
    <scope>NUCLEOTIDE SEQUENCE [LARGE SCALE GENOMIC DNA]</scope>
    <source>
        <strain evidence="8 9">Shm1</strain>
    </source>
</reference>
<dbReference type="InParanoid" id="A0A5Q0BRL1"/>
<evidence type="ECO:0000259" key="7">
    <source>
        <dbReference type="Pfam" id="PF02463"/>
    </source>
</evidence>
<dbReference type="Proteomes" id="UP000325755">
    <property type="component" value="Chromosome"/>
</dbReference>
<dbReference type="EMBL" id="CP044205">
    <property type="protein sequence ID" value="QFY44708.1"/>
    <property type="molecule type" value="Genomic_DNA"/>
</dbReference>
<dbReference type="InterPro" id="IPR003395">
    <property type="entry name" value="RecF/RecN/SMC_N"/>
</dbReference>
<dbReference type="SUPFAM" id="SSF52540">
    <property type="entry name" value="P-loop containing nucleoside triphosphate hydrolases"/>
    <property type="match status" value="1"/>
</dbReference>
<dbReference type="GO" id="GO:0003697">
    <property type="term" value="F:single-stranded DNA binding"/>
    <property type="evidence" value="ECO:0007669"/>
    <property type="project" value="UniProtKB-UniRule"/>
</dbReference>
<dbReference type="OrthoDB" id="9803889at2"/>
<evidence type="ECO:0000256" key="5">
    <source>
        <dbReference type="ARBA" id="ARBA00023125"/>
    </source>
</evidence>
<comment type="similarity">
    <text evidence="6">Belongs to the RecF family.</text>
</comment>
<dbReference type="RefSeq" id="WP_153250673.1">
    <property type="nucleotide sequence ID" value="NZ_CP044205.1"/>
</dbReference>
<keyword evidence="5 6" id="KW-0238">DNA-binding</keyword>
<dbReference type="HAMAP" id="MF_00365">
    <property type="entry name" value="RecF"/>
    <property type="match status" value="1"/>
</dbReference>
<dbReference type="GO" id="GO:0005524">
    <property type="term" value="F:ATP binding"/>
    <property type="evidence" value="ECO:0007669"/>
    <property type="project" value="UniProtKB-UniRule"/>
</dbReference>
<dbReference type="Gene3D" id="1.20.1050.90">
    <property type="entry name" value="RecF/RecN/SMC, N-terminal domain"/>
    <property type="match status" value="1"/>
</dbReference>
<dbReference type="Gene3D" id="3.40.50.300">
    <property type="entry name" value="P-loop containing nucleotide triphosphate hydrolases"/>
    <property type="match status" value="1"/>
</dbReference>
<name>A0A5Q0BRL1_9GAMM</name>
<dbReference type="GO" id="GO:0006302">
    <property type="term" value="P:double-strand break repair"/>
    <property type="evidence" value="ECO:0007669"/>
    <property type="project" value="TreeGrafter"/>
</dbReference>
<evidence type="ECO:0000313" key="9">
    <source>
        <dbReference type="Proteomes" id="UP000325755"/>
    </source>
</evidence>
<keyword evidence="1 6" id="KW-0963">Cytoplasm</keyword>
<feature type="binding site" evidence="6">
    <location>
        <begin position="30"/>
        <end position="37"/>
    </location>
    <ligand>
        <name>ATP</name>
        <dbReference type="ChEBI" id="CHEBI:30616"/>
    </ligand>
</feature>
<dbReference type="InterPro" id="IPR042174">
    <property type="entry name" value="RecF_2"/>
</dbReference>
<sequence length="359" mass="39297">MSIERLSVSNVRNIESAVLDPGERVNLLIGENGSGKTSLLEAIYILGRARSFRARVAAQVIRERAESLVVSARVASQSRAPVQIGVRLSGRHREISVSGQRVLSSAELVAALPILLIQPSSTALMVEAPKARRQIMDWGAFHVEHRFLDHLRGYSRALSQRNAALRSGNIDTNLAIWDQEMAIHGEAVADARHIYFEMLQPYFAAATAALLGDENFVLKLNKGWPTGQTLLTALAAEAQADQRLGYTGSGAHKADFSILLKGRPARLTLSRGQMKLLIMALLLAQVRLVDEQGEAGCTVLIDDLASELDNKNLKRVMHFIMNQPSQFFATFVEHPECAANVIAGSAMFHVEHGKVIHSN</sequence>
<dbReference type="Pfam" id="PF02463">
    <property type="entry name" value="SMC_N"/>
    <property type="match status" value="1"/>
</dbReference>
<keyword evidence="6" id="KW-0234">DNA repair</keyword>
<evidence type="ECO:0000313" key="8">
    <source>
        <dbReference type="EMBL" id="QFY44708.1"/>
    </source>
</evidence>
<dbReference type="InterPro" id="IPR001238">
    <property type="entry name" value="DNA-binding_RecF"/>
</dbReference>
<evidence type="ECO:0000256" key="1">
    <source>
        <dbReference type="ARBA" id="ARBA00022490"/>
    </source>
</evidence>
<comment type="subcellular location">
    <subcellularLocation>
        <location evidence="6">Cytoplasm</location>
    </subcellularLocation>
</comment>
<keyword evidence="4 6" id="KW-0067">ATP-binding</keyword>
<gene>
    <name evidence="6 8" type="primary">recF</name>
    <name evidence="8" type="ORF">F6R98_20465</name>
</gene>
<comment type="function">
    <text evidence="6">The RecF protein is involved in DNA metabolism; it is required for DNA replication and normal SOS inducibility. RecF binds preferentially to single-stranded, linear DNA. It also seems to bind ATP.</text>
</comment>
<evidence type="ECO:0000256" key="6">
    <source>
        <dbReference type="HAMAP-Rule" id="MF_00365"/>
    </source>
</evidence>
<proteinExistence type="inferred from homology"/>
<evidence type="ECO:0000256" key="3">
    <source>
        <dbReference type="ARBA" id="ARBA00022741"/>
    </source>
</evidence>
<keyword evidence="9" id="KW-1185">Reference proteome</keyword>
<dbReference type="AlphaFoldDB" id="A0A5Q0BRL1"/>
<dbReference type="GO" id="GO:0005737">
    <property type="term" value="C:cytoplasm"/>
    <property type="evidence" value="ECO:0007669"/>
    <property type="project" value="UniProtKB-SubCell"/>
</dbReference>
<dbReference type="FunCoup" id="A0A5Q0BRL1">
    <property type="interactions" value="211"/>
</dbReference>
<dbReference type="PANTHER" id="PTHR32182">
    <property type="entry name" value="DNA REPLICATION AND REPAIR PROTEIN RECF"/>
    <property type="match status" value="1"/>
</dbReference>
<protein>
    <recommendedName>
        <fullName evidence="6">DNA replication and repair protein RecF</fullName>
    </recommendedName>
</protein>
<dbReference type="NCBIfam" id="TIGR00611">
    <property type="entry name" value="recf"/>
    <property type="match status" value="1"/>
</dbReference>
<keyword evidence="6" id="KW-0227">DNA damage</keyword>
<dbReference type="KEGG" id="mmob:F6R98_20465"/>
<dbReference type="GO" id="GO:0006260">
    <property type="term" value="P:DNA replication"/>
    <property type="evidence" value="ECO:0007669"/>
    <property type="project" value="UniProtKB-UniRule"/>
</dbReference>
<dbReference type="GO" id="GO:0000731">
    <property type="term" value="P:DNA synthesis involved in DNA repair"/>
    <property type="evidence" value="ECO:0007669"/>
    <property type="project" value="TreeGrafter"/>
</dbReference>
<dbReference type="InterPro" id="IPR027417">
    <property type="entry name" value="P-loop_NTPase"/>
</dbReference>
<evidence type="ECO:0000256" key="2">
    <source>
        <dbReference type="ARBA" id="ARBA00022705"/>
    </source>
</evidence>
<dbReference type="GO" id="GO:0009432">
    <property type="term" value="P:SOS response"/>
    <property type="evidence" value="ECO:0007669"/>
    <property type="project" value="UniProtKB-UniRule"/>
</dbReference>
<evidence type="ECO:0000256" key="4">
    <source>
        <dbReference type="ARBA" id="ARBA00022840"/>
    </source>
</evidence>
<organism evidence="8 9">
    <name type="scientific">Candidatus Methylospira mobilis</name>
    <dbReference type="NCBI Taxonomy" id="1808979"/>
    <lineage>
        <taxon>Bacteria</taxon>
        <taxon>Pseudomonadati</taxon>
        <taxon>Pseudomonadota</taxon>
        <taxon>Gammaproteobacteria</taxon>
        <taxon>Methylococcales</taxon>
        <taxon>Methylococcaceae</taxon>
        <taxon>Candidatus Methylospira</taxon>
    </lineage>
</organism>
<keyword evidence="2 6" id="KW-0235">DNA replication</keyword>
<keyword evidence="3 6" id="KW-0547">Nucleotide-binding</keyword>
<feature type="domain" description="RecF/RecN/SMC N-terminal" evidence="7">
    <location>
        <begin position="3"/>
        <end position="335"/>
    </location>
</feature>
<accession>A0A5Q0BRL1</accession>
<dbReference type="PANTHER" id="PTHR32182:SF0">
    <property type="entry name" value="DNA REPLICATION AND REPAIR PROTEIN RECF"/>
    <property type="match status" value="1"/>
</dbReference>